<name>A0A4R1R4L9_9FIRM</name>
<protein>
    <submittedName>
        <fullName evidence="4">Glycosidase</fullName>
    </submittedName>
</protein>
<keyword evidence="5" id="KW-1185">Reference proteome</keyword>
<dbReference type="STRING" id="1469948.GCA_000732725_00174"/>
<gene>
    <name evidence="4" type="ORF">EDD76_102137</name>
</gene>
<evidence type="ECO:0000259" key="3">
    <source>
        <dbReference type="SMART" id="SM00642"/>
    </source>
</evidence>
<keyword evidence="2 4" id="KW-0326">Glycosidase</keyword>
<dbReference type="AlphaFoldDB" id="A0A4R1R4L9"/>
<feature type="domain" description="Glycosyl hydrolase family 13 catalytic" evidence="3">
    <location>
        <begin position="10"/>
        <end position="353"/>
    </location>
</feature>
<dbReference type="InterPro" id="IPR045857">
    <property type="entry name" value="O16G_dom_2"/>
</dbReference>
<keyword evidence="1" id="KW-0378">Hydrolase</keyword>
<proteinExistence type="predicted"/>
<dbReference type="InterPro" id="IPR017853">
    <property type="entry name" value="GH"/>
</dbReference>
<accession>A0A4R1R4L9</accession>
<evidence type="ECO:0000313" key="4">
    <source>
        <dbReference type="EMBL" id="TCL60441.1"/>
    </source>
</evidence>
<dbReference type="RefSeq" id="WP_031388959.1">
    <property type="nucleotide sequence ID" value="NZ_JPNB01000001.1"/>
</dbReference>
<reference evidence="4 5" key="1">
    <citation type="submission" date="2019-03" db="EMBL/GenBank/DDBJ databases">
        <title>Genomic Encyclopedia of Type Strains, Phase IV (KMG-IV): sequencing the most valuable type-strain genomes for metagenomic binning, comparative biology and taxonomic classification.</title>
        <authorList>
            <person name="Goeker M."/>
        </authorList>
    </citation>
    <scope>NUCLEOTIDE SEQUENCE [LARGE SCALE GENOMIC DNA]</scope>
    <source>
        <strain evidence="4 5">DSM 100556</strain>
    </source>
</reference>
<dbReference type="GO" id="GO:0016798">
    <property type="term" value="F:hydrolase activity, acting on glycosyl bonds"/>
    <property type="evidence" value="ECO:0007669"/>
    <property type="project" value="UniProtKB-KW"/>
</dbReference>
<dbReference type="CDD" id="cd11353">
    <property type="entry name" value="AmyAc_euk_bac_CMD_like"/>
    <property type="match status" value="1"/>
</dbReference>
<evidence type="ECO:0000256" key="1">
    <source>
        <dbReference type="ARBA" id="ARBA00022801"/>
    </source>
</evidence>
<dbReference type="InterPro" id="IPR006047">
    <property type="entry name" value="GH13_cat_dom"/>
</dbReference>
<dbReference type="Pfam" id="PF00128">
    <property type="entry name" value="Alpha-amylase"/>
    <property type="match status" value="1"/>
</dbReference>
<dbReference type="SUPFAM" id="SSF51011">
    <property type="entry name" value="Glycosyl hydrolase domain"/>
    <property type="match status" value="1"/>
</dbReference>
<dbReference type="GO" id="GO:0005975">
    <property type="term" value="P:carbohydrate metabolic process"/>
    <property type="evidence" value="ECO:0007669"/>
    <property type="project" value="InterPro"/>
</dbReference>
<evidence type="ECO:0000256" key="2">
    <source>
        <dbReference type="ARBA" id="ARBA00023295"/>
    </source>
</evidence>
<dbReference type="Proteomes" id="UP000295718">
    <property type="component" value="Unassembled WGS sequence"/>
</dbReference>
<evidence type="ECO:0000313" key="5">
    <source>
        <dbReference type="Proteomes" id="UP000295718"/>
    </source>
</evidence>
<dbReference type="PANTHER" id="PTHR10357:SF210">
    <property type="entry name" value="MALTODEXTRIN GLUCOSIDASE"/>
    <property type="match status" value="1"/>
</dbReference>
<dbReference type="OrthoDB" id="9805159at2"/>
<dbReference type="EMBL" id="SLUO01000002">
    <property type="protein sequence ID" value="TCL60441.1"/>
    <property type="molecule type" value="Genomic_DNA"/>
</dbReference>
<dbReference type="PANTHER" id="PTHR10357">
    <property type="entry name" value="ALPHA-AMYLASE FAMILY MEMBER"/>
    <property type="match status" value="1"/>
</dbReference>
<dbReference type="Gene3D" id="3.90.400.10">
    <property type="entry name" value="Oligo-1,6-glucosidase, Domain 2"/>
    <property type="match status" value="1"/>
</dbReference>
<comment type="caution">
    <text evidence="4">The sequence shown here is derived from an EMBL/GenBank/DDBJ whole genome shotgun (WGS) entry which is preliminary data.</text>
</comment>
<dbReference type="SUPFAM" id="SSF51445">
    <property type="entry name" value="(Trans)glycosidases"/>
    <property type="match status" value="1"/>
</dbReference>
<dbReference type="Gene3D" id="2.60.40.1180">
    <property type="entry name" value="Golgi alpha-mannosidase II"/>
    <property type="match status" value="1"/>
</dbReference>
<sequence>MWAYESVFYQIYPLGFCGAPFENDGVLRSGILKAIDWIPHMKRLGTNAVYFSPVFESDTHGYNTRDYKQVDCRLGTNEDFKRVCKSLHESGIRVILDGVFNHVGRGFYQFQDVIKNREASPYLNWFHIDLGGNSNYNDGLWYEGWEGNYDLVKLNLRNEEVVKHLLDCVEFWIDEFDIDGLRLDVAYCLDHDFVRRLRRFTESKKEDFFLVGEMLHGDYNQMVNEDMLHSATNYECYKGLYSSFNSMNMFEINHSLLRQFGPENWTLYKGKHLLSFVDNHDVTRIASILTNEKHLPLIYALCFGMPGIPCVYYGSEWGAKAQKSEGDPALRACFEAPAGGELVEYIGKLSEAKKNSEALNYGDFRSLLLTNKQCIFERKSQNERVLVAINADGESFRAQFDAGCRTAFDLISGEEHDVNGGSELPAYSAYFWKTT</sequence>
<organism evidence="4 5">
    <name type="scientific">Kineothrix alysoides</name>
    <dbReference type="NCBI Taxonomy" id="1469948"/>
    <lineage>
        <taxon>Bacteria</taxon>
        <taxon>Bacillati</taxon>
        <taxon>Bacillota</taxon>
        <taxon>Clostridia</taxon>
        <taxon>Lachnospirales</taxon>
        <taxon>Lachnospiraceae</taxon>
        <taxon>Kineothrix</taxon>
    </lineage>
</organism>
<dbReference type="InterPro" id="IPR013780">
    <property type="entry name" value="Glyco_hydro_b"/>
</dbReference>
<dbReference type="SMART" id="SM00642">
    <property type="entry name" value="Aamy"/>
    <property type="match status" value="1"/>
</dbReference>
<dbReference type="Gene3D" id="3.20.20.80">
    <property type="entry name" value="Glycosidases"/>
    <property type="match status" value="1"/>
</dbReference>